<dbReference type="Proteomes" id="UP000298493">
    <property type="component" value="Unassembled WGS sequence"/>
</dbReference>
<dbReference type="SUPFAM" id="SSF57850">
    <property type="entry name" value="RING/U-box"/>
    <property type="match status" value="3"/>
</dbReference>
<feature type="domain" description="RING-type" evidence="11">
    <location>
        <begin position="844"/>
        <end position="897"/>
    </location>
</feature>
<evidence type="ECO:0000256" key="6">
    <source>
        <dbReference type="ARBA" id="ARBA00022771"/>
    </source>
</evidence>
<keyword evidence="3 13" id="KW-0808">Transferase</keyword>
<dbReference type="SUPFAM" id="SSF53335">
    <property type="entry name" value="S-adenosyl-L-methionine-dependent methyltransferases"/>
    <property type="match status" value="1"/>
</dbReference>
<dbReference type="Pfam" id="PF22191">
    <property type="entry name" value="IBR_1"/>
    <property type="match status" value="1"/>
</dbReference>
<keyword evidence="8" id="KW-0862">Zinc</keyword>
<dbReference type="InterPro" id="IPR002867">
    <property type="entry name" value="IBR_dom"/>
</dbReference>
<feature type="region of interest" description="Disordered" evidence="10">
    <location>
        <begin position="1"/>
        <end position="32"/>
    </location>
</feature>
<organism evidence="13 14">
    <name type="scientific">Venturia nashicola</name>
    <dbReference type="NCBI Taxonomy" id="86259"/>
    <lineage>
        <taxon>Eukaryota</taxon>
        <taxon>Fungi</taxon>
        <taxon>Dikarya</taxon>
        <taxon>Ascomycota</taxon>
        <taxon>Pezizomycotina</taxon>
        <taxon>Dothideomycetes</taxon>
        <taxon>Pleosporomycetidae</taxon>
        <taxon>Venturiales</taxon>
        <taxon>Venturiaceae</taxon>
        <taxon>Venturia</taxon>
    </lineage>
</organism>
<evidence type="ECO:0000313" key="14">
    <source>
        <dbReference type="Proteomes" id="UP000298493"/>
    </source>
</evidence>
<keyword evidence="5" id="KW-0677">Repeat</keyword>
<dbReference type="CDD" id="cd02440">
    <property type="entry name" value="AdoMet_MTases"/>
    <property type="match status" value="1"/>
</dbReference>
<keyword evidence="13" id="KW-0489">Methyltransferase</keyword>
<feature type="compositionally biased region" description="Low complexity" evidence="10">
    <location>
        <begin position="395"/>
        <end position="407"/>
    </location>
</feature>
<comment type="caution">
    <text evidence="13">The sequence shown here is derived from an EMBL/GenBank/DDBJ whole genome shotgun (WGS) entry which is preliminary data.</text>
</comment>
<gene>
    <name evidence="13" type="ORF">E6O75_ATG06831</name>
</gene>
<evidence type="ECO:0000256" key="3">
    <source>
        <dbReference type="ARBA" id="ARBA00022679"/>
    </source>
</evidence>
<evidence type="ECO:0000259" key="12">
    <source>
        <dbReference type="PROSITE" id="PS51873"/>
    </source>
</evidence>
<dbReference type="EC" id="2.3.2.31" evidence="2"/>
<dbReference type="InterPro" id="IPR013083">
    <property type="entry name" value="Znf_RING/FYVE/PHD"/>
</dbReference>
<evidence type="ECO:0000256" key="4">
    <source>
        <dbReference type="ARBA" id="ARBA00022723"/>
    </source>
</evidence>
<feature type="region of interest" description="Disordered" evidence="10">
    <location>
        <begin position="336"/>
        <end position="441"/>
    </location>
</feature>
<dbReference type="STRING" id="86259.A0A4Z1P564"/>
<reference evidence="13 14" key="1">
    <citation type="submission" date="2019-04" db="EMBL/GenBank/DDBJ databases">
        <title>High contiguity whole genome sequence and gene annotation resource for two Venturia nashicola isolates.</title>
        <authorList>
            <person name="Prokchorchik M."/>
            <person name="Won K."/>
            <person name="Lee Y."/>
            <person name="Choi E.D."/>
            <person name="Segonzac C."/>
            <person name="Sohn K.H."/>
        </authorList>
    </citation>
    <scope>NUCLEOTIDE SEQUENCE [LARGE SCALE GENOMIC DNA]</scope>
    <source>
        <strain evidence="13 14">PRI2</strain>
    </source>
</reference>
<dbReference type="GO" id="GO:0008168">
    <property type="term" value="F:methyltransferase activity"/>
    <property type="evidence" value="ECO:0007669"/>
    <property type="project" value="UniProtKB-KW"/>
</dbReference>
<evidence type="ECO:0000256" key="2">
    <source>
        <dbReference type="ARBA" id="ARBA00012251"/>
    </source>
</evidence>
<accession>A0A4Z1P564</accession>
<feature type="region of interest" description="Disordered" evidence="10">
    <location>
        <begin position="661"/>
        <end position="727"/>
    </location>
</feature>
<dbReference type="CDD" id="cd20335">
    <property type="entry name" value="BRcat_RBR"/>
    <property type="match status" value="1"/>
</dbReference>
<dbReference type="InterPro" id="IPR001841">
    <property type="entry name" value="Znf_RING"/>
</dbReference>
<evidence type="ECO:0000256" key="8">
    <source>
        <dbReference type="ARBA" id="ARBA00022833"/>
    </source>
</evidence>
<dbReference type="Gene3D" id="3.40.50.150">
    <property type="entry name" value="Vaccinia Virus protein VP39"/>
    <property type="match status" value="1"/>
</dbReference>
<name>A0A4Z1P564_9PEZI</name>
<feature type="region of interest" description="Disordered" evidence="10">
    <location>
        <begin position="552"/>
        <end position="636"/>
    </location>
</feature>
<dbReference type="PROSITE" id="PS50089">
    <property type="entry name" value="ZF_RING_2"/>
    <property type="match status" value="1"/>
</dbReference>
<dbReference type="Gene3D" id="3.30.40.10">
    <property type="entry name" value="Zinc/RING finger domain, C3HC4 (zinc finger)"/>
    <property type="match status" value="1"/>
</dbReference>
<keyword evidence="6 9" id="KW-0863">Zinc-finger</keyword>
<sequence>MDAPMAGVGVGHLEVDSSTDGDSAYGESERPSSLASIASEVNRSVFENGRRYHGYGSAQYAFPNDEAELERLDMQHAMMTLLLNNRLFWSPLRPDIQRVLDIGTGTGIWAIDFADLYPSAEVIGTDLSMIQPDWVPPNLRFDIDDAELEWTFAPDSFDFIHNRNFVCSIRNWPRLVEQAFKHVKPGGYVEWQEKVPIFNSDDGTLTRDDPIMQWGDAFCEAAARFGTPCDSPQRLKGWMETAGFIDVEEHILKLPIGIWPRDKRLKNIGLFEMVNMQEGLEALSMMPFTRALNWSPERVQLFLVDVRRQTRDRSVHGYYYFAKSLELTDGTCKPNVKRQRRYSCPQASASEEMDSGSNPVTPRHNRKYSGVQSPKKSRDLCSPYHGDVAEVLPRTGFTGTSGSSTSSHQLPRRAAPKDSVPVRDKKRRGRPKMNLSPQMQTPEAVTRLVKWRDKAVFEVQSALQMLGEYGTENEMDLVHLTVEDLRRLEHGLKRMRNLLENIAANIEPFDSKLAAKFLAYKTVTISNTAGLSELGKTRTMLQRVSKDLRKVRMYTSPRETGASIRAPQHEPKKATITPSLAPLSDADDFPESTHDDAGSSTADGPALHPKIWCLGSEPPTTSKTARFTQSAGPSNGNIHCLSDRPNEIGTIHAATHYTLHNASSHGSSRESGQASKERVVGLQAPASSNSSMSSRRVKEGKGRADKDVEKTGPDQTRSSVNFSRPFNTPSEANSPLVGFGHALFLDPYIRLIVGHSIHIMDYSKPMATQKIPVNRACVTVGELRKRAHTQLNIHKKQRFKLSFQGVALKDDKAELRDVCPLSQGILQGWDPLYITVDVERRRDCIVCGDELSPSRFSHRPITSSCSHECNTCRKCVRQWIKSSLNANGPDKLTCTECPSVLRHADVKAHASSRQFDRYDSFLTRSVITADPDFHWCISPTCTSGHSHISTSSTTTNPIFTCPSCYLRQCITHKVPWHTGETCESYTHRLTNTARWKQEEKASEQKIKDTTKPCPKCKACIEKNEGCDHMTCRSCKWEFCWLCSVDYEPIRRLGNAMHEVNCAHWRGVDTTRIPLLRPPLPAIPGERMRRRY</sequence>
<feature type="compositionally biased region" description="Basic and acidic residues" evidence="10">
    <location>
        <begin position="696"/>
        <end position="712"/>
    </location>
</feature>
<feature type="domain" description="RING-type" evidence="12">
    <location>
        <begin position="840"/>
        <end position="1067"/>
    </location>
</feature>
<dbReference type="Gene3D" id="1.20.120.1750">
    <property type="match status" value="1"/>
</dbReference>
<protein>
    <recommendedName>
        <fullName evidence="2">RBR-type E3 ubiquitin transferase</fullName>
        <ecNumber evidence="2">2.3.2.31</ecNumber>
    </recommendedName>
</protein>
<evidence type="ECO:0000256" key="7">
    <source>
        <dbReference type="ARBA" id="ARBA00022786"/>
    </source>
</evidence>
<dbReference type="InterPro" id="IPR031127">
    <property type="entry name" value="E3_UB_ligase_RBR"/>
</dbReference>
<dbReference type="PANTHER" id="PTHR11685">
    <property type="entry name" value="RBR FAMILY RING FINGER AND IBR DOMAIN-CONTAINING"/>
    <property type="match status" value="1"/>
</dbReference>
<evidence type="ECO:0000259" key="11">
    <source>
        <dbReference type="PROSITE" id="PS50089"/>
    </source>
</evidence>
<dbReference type="EMBL" id="SNSC02000012">
    <property type="protein sequence ID" value="TID19493.1"/>
    <property type="molecule type" value="Genomic_DNA"/>
</dbReference>
<evidence type="ECO:0000256" key="5">
    <source>
        <dbReference type="ARBA" id="ARBA00022737"/>
    </source>
</evidence>
<keyword evidence="14" id="KW-1185">Reference proteome</keyword>
<dbReference type="GO" id="GO:0061630">
    <property type="term" value="F:ubiquitin protein ligase activity"/>
    <property type="evidence" value="ECO:0007669"/>
    <property type="project" value="UniProtKB-EC"/>
</dbReference>
<comment type="catalytic activity">
    <reaction evidence="1">
        <text>[E2 ubiquitin-conjugating enzyme]-S-ubiquitinyl-L-cysteine + [acceptor protein]-L-lysine = [E2 ubiquitin-conjugating enzyme]-L-cysteine + [acceptor protein]-N(6)-ubiquitinyl-L-lysine.</text>
        <dbReference type="EC" id="2.3.2.31"/>
    </reaction>
</comment>
<feature type="compositionally biased region" description="Polar residues" evidence="10">
    <location>
        <begin position="661"/>
        <end position="674"/>
    </location>
</feature>
<evidence type="ECO:0000256" key="9">
    <source>
        <dbReference type="PROSITE-ProRule" id="PRU00175"/>
    </source>
</evidence>
<dbReference type="InterPro" id="IPR044066">
    <property type="entry name" value="TRIAD_supradom"/>
</dbReference>
<dbReference type="CDD" id="cd20336">
    <property type="entry name" value="Rcat_RBR"/>
    <property type="match status" value="1"/>
</dbReference>
<dbReference type="Pfam" id="PF13489">
    <property type="entry name" value="Methyltransf_23"/>
    <property type="match status" value="1"/>
</dbReference>
<dbReference type="Pfam" id="PF01485">
    <property type="entry name" value="IBR"/>
    <property type="match status" value="1"/>
</dbReference>
<dbReference type="GO" id="GO:0032259">
    <property type="term" value="P:methylation"/>
    <property type="evidence" value="ECO:0007669"/>
    <property type="project" value="UniProtKB-KW"/>
</dbReference>
<keyword evidence="4" id="KW-0479">Metal-binding</keyword>
<dbReference type="PROSITE" id="PS51873">
    <property type="entry name" value="TRIAD"/>
    <property type="match status" value="1"/>
</dbReference>
<evidence type="ECO:0000256" key="10">
    <source>
        <dbReference type="SAM" id="MobiDB-lite"/>
    </source>
</evidence>
<feature type="compositionally biased region" description="Polar residues" evidence="10">
    <location>
        <begin position="618"/>
        <end position="636"/>
    </location>
</feature>
<evidence type="ECO:0000313" key="13">
    <source>
        <dbReference type="EMBL" id="TID19493.1"/>
    </source>
</evidence>
<evidence type="ECO:0000256" key="1">
    <source>
        <dbReference type="ARBA" id="ARBA00001798"/>
    </source>
</evidence>
<dbReference type="GO" id="GO:0016567">
    <property type="term" value="P:protein ubiquitination"/>
    <property type="evidence" value="ECO:0007669"/>
    <property type="project" value="InterPro"/>
</dbReference>
<dbReference type="SMART" id="SM00647">
    <property type="entry name" value="IBR"/>
    <property type="match status" value="2"/>
</dbReference>
<feature type="compositionally biased region" description="Polar residues" evidence="10">
    <location>
        <begin position="345"/>
        <end position="360"/>
    </location>
</feature>
<dbReference type="InterPro" id="IPR029063">
    <property type="entry name" value="SAM-dependent_MTases_sf"/>
</dbReference>
<keyword evidence="7" id="KW-0833">Ubl conjugation pathway</keyword>
<dbReference type="GO" id="GO:0008270">
    <property type="term" value="F:zinc ion binding"/>
    <property type="evidence" value="ECO:0007669"/>
    <property type="project" value="UniProtKB-KW"/>
</dbReference>
<feature type="compositionally biased region" description="Polar residues" evidence="10">
    <location>
        <begin position="713"/>
        <end position="727"/>
    </location>
</feature>
<dbReference type="AlphaFoldDB" id="A0A4Z1P564"/>
<proteinExistence type="predicted"/>